<evidence type="ECO:0000256" key="1">
    <source>
        <dbReference type="SAM" id="MobiDB-lite"/>
    </source>
</evidence>
<dbReference type="OrthoDB" id="3924768at2759"/>
<dbReference type="VEuPathDB" id="FungiDB:P170DRAFT_435949"/>
<feature type="compositionally biased region" description="Pro residues" evidence="1">
    <location>
        <begin position="10"/>
        <end position="24"/>
    </location>
</feature>
<sequence>MNLNINPAPSSDPDPTITPQPPSHPLSYLSRIPSDPIQPEPTNPSLRTPPAAEKTTTYHIYPTHQNPSHALITTIRLPKSSSARRKHLKRNPSALTTDDTSTPTPSSYFLHLPAIAFHSPPRTLRRGATKTSPPLCIIHNSTFWRRWRILSGSALMATIDPRGVVSWERRSTWGNGPVGDAEVKGYKLRKWRLWGESGKAYHRRVNADRDRNRGAKARTETPVPVQGQNVKASEKKAAQTEMGIEILDESTKTWDPVHASDVLPVPWTNPSPFSSRVRWYGFTYNGVHATWKGSRDVPAKKKWGRRLMPVHHLKLVAECPSPGISHFDTKGSMGELQGGEEVVLARYSSSLSHGKHGTLVIFDEEVSRVFGSQGVGSRKEKGFAREGDEVGEMDEYDVIVATAMCMVLGEWQKRKTVLEILLALAGGGAEGAGY</sequence>
<proteinExistence type="predicted"/>
<feature type="region of interest" description="Disordered" evidence="1">
    <location>
        <begin position="212"/>
        <end position="237"/>
    </location>
</feature>
<dbReference type="EMBL" id="MSFO01000003">
    <property type="protein sequence ID" value="PLB50776.1"/>
    <property type="molecule type" value="Genomic_DNA"/>
</dbReference>
<reference evidence="2 3" key="1">
    <citation type="submission" date="2016-12" db="EMBL/GenBank/DDBJ databases">
        <title>The genomes of Aspergillus section Nigri reveals drivers in fungal speciation.</title>
        <authorList>
            <consortium name="DOE Joint Genome Institute"/>
            <person name="Vesth T.C."/>
            <person name="Nybo J."/>
            <person name="Theobald S."/>
            <person name="Brandl J."/>
            <person name="Frisvad J.C."/>
            <person name="Nielsen K.F."/>
            <person name="Lyhne E.K."/>
            <person name="Kogle M.E."/>
            <person name="Kuo A."/>
            <person name="Riley R."/>
            <person name="Clum A."/>
            <person name="Nolan M."/>
            <person name="Lipzen A."/>
            <person name="Salamov A."/>
            <person name="Henrissat B."/>
            <person name="Wiebenga A."/>
            <person name="De Vries R.P."/>
            <person name="Grigoriev I.V."/>
            <person name="Mortensen U.H."/>
            <person name="Andersen M.R."/>
            <person name="Baker S.E."/>
        </authorList>
    </citation>
    <scope>NUCLEOTIDE SEQUENCE [LARGE SCALE GENOMIC DNA]</scope>
    <source>
        <strain evidence="2 3">IBT 23096</strain>
    </source>
</reference>
<protein>
    <submittedName>
        <fullName evidence="2">Uncharacterized protein</fullName>
    </submittedName>
</protein>
<evidence type="ECO:0000313" key="3">
    <source>
        <dbReference type="Proteomes" id="UP000234275"/>
    </source>
</evidence>
<dbReference type="AlphaFoldDB" id="A0A2I2GD03"/>
<keyword evidence="3" id="KW-1185">Reference proteome</keyword>
<dbReference type="Proteomes" id="UP000234275">
    <property type="component" value="Unassembled WGS sequence"/>
</dbReference>
<gene>
    <name evidence="2" type="ORF">P170DRAFT_435949</name>
</gene>
<name>A0A2I2GD03_9EURO</name>
<feature type="region of interest" description="Disordered" evidence="1">
    <location>
        <begin position="1"/>
        <end position="51"/>
    </location>
</feature>
<comment type="caution">
    <text evidence="2">The sequence shown here is derived from an EMBL/GenBank/DDBJ whole genome shotgun (WGS) entry which is preliminary data.</text>
</comment>
<dbReference type="GeneID" id="36556756"/>
<organism evidence="2 3">
    <name type="scientific">Aspergillus steynii IBT 23096</name>
    <dbReference type="NCBI Taxonomy" id="1392250"/>
    <lineage>
        <taxon>Eukaryota</taxon>
        <taxon>Fungi</taxon>
        <taxon>Dikarya</taxon>
        <taxon>Ascomycota</taxon>
        <taxon>Pezizomycotina</taxon>
        <taxon>Eurotiomycetes</taxon>
        <taxon>Eurotiomycetidae</taxon>
        <taxon>Eurotiales</taxon>
        <taxon>Aspergillaceae</taxon>
        <taxon>Aspergillus</taxon>
        <taxon>Aspergillus subgen. Circumdati</taxon>
    </lineage>
</organism>
<accession>A0A2I2GD03</accession>
<evidence type="ECO:0000313" key="2">
    <source>
        <dbReference type="EMBL" id="PLB50776.1"/>
    </source>
</evidence>
<feature type="region of interest" description="Disordered" evidence="1">
    <location>
        <begin position="77"/>
        <end position="103"/>
    </location>
</feature>
<dbReference type="RefSeq" id="XP_024706078.1">
    <property type="nucleotide sequence ID" value="XM_024849057.1"/>
</dbReference>